<organism evidence="1">
    <name type="scientific">White spot syndrome virus</name>
    <dbReference type="NCBI Taxonomy" id="342409"/>
    <lineage>
        <taxon>Viruses</taxon>
        <taxon>Viruses incertae sedis</taxon>
        <taxon>Naldaviricetes</taxon>
        <taxon>Nimaviridae</taxon>
        <taxon>Whispovirus</taxon>
    </lineage>
</organism>
<dbReference type="Proteomes" id="UP000267516">
    <property type="component" value="Segment"/>
</dbReference>
<protein>
    <submittedName>
        <fullName evidence="1">ORF1160</fullName>
    </submittedName>
</protein>
<sequence>MKYRRFCECEMFIFHSIIFKASFRLTPHIFHFLSPARFHWGSFHTAFQTKAVDNVFSNNG</sequence>
<accession>A0A2D3I728</accession>
<evidence type="ECO:0000313" key="1">
    <source>
        <dbReference type="EMBL" id="ATU84221.1"/>
    </source>
</evidence>
<reference evidence="1" key="1">
    <citation type="journal article" date="2018" name="Aquaculture">
        <title>Complete genome sequence of a white spot syndrome virus associated with a disease incursion in Australia.</title>
        <authorList>
            <person name="Oakey J."/>
            <person name="Smith C.S."/>
        </authorList>
    </citation>
    <scope>NUCLEOTIDE SEQUENCE [LARGE SCALE GENOMIC DNA]</scope>
    <source>
        <strain evidence="1">WSSV-AU</strain>
    </source>
</reference>
<name>A0A2D3I728_9VIRU</name>
<dbReference type="EMBL" id="MF768985">
    <property type="protein sequence ID" value="ATU84221.1"/>
    <property type="molecule type" value="Genomic_DNA"/>
</dbReference>
<proteinExistence type="predicted"/>